<comment type="caution">
    <text evidence="12">The sequence shown here is derived from an EMBL/GenBank/DDBJ whole genome shotgun (WGS) entry which is preliminary data.</text>
</comment>
<feature type="compositionally biased region" description="Acidic residues" evidence="9">
    <location>
        <begin position="159"/>
        <end position="205"/>
    </location>
</feature>
<sequence>MIGSTSEKNYKSFSTSMAPRCKNLVLDAGPLLSLSPLRGLAETYLTVPQVLAELKDKRAREHFERLGLNAGVKVEVVSPDAASLAAVIAGAKKTGDYAVLSHPDLCILALTYSLHQREKAAAEKLANEATQTTDAAPAENTPDTTPAEPSSAEDGPVLNEEEAETEEALDAEESAEQDGADEQEDVEEEGADEEDDDEQDLEPLDVELQPLADDTDTTTPPADSQPNPDSVASPEPIFDDPSDSDDGEGEWITPSNVGLHKSRAMDLLPESDSARKDFAMQNVLLQMGLNLVGVEGKRIQKVKSWVLRCHACFKICKDPTKKFCPSCGNPTLLRASVTISAPNSDSSAPVMQVHLKRNFQYRLRGTKYSIPAPKPGSAKTGTGEGLILREDQTEYVRARKMADGRREREEAKVNKGLLDGKSGVGSWLDPDWVPEMLTVNSGGEGADGAGFGNGRGFACDWVWAKESECKSEEEKVAFLD</sequence>
<dbReference type="OrthoDB" id="446759at2759"/>
<dbReference type="GO" id="GO:0046872">
    <property type="term" value="F:metal ion binding"/>
    <property type="evidence" value="ECO:0007669"/>
    <property type="project" value="UniProtKB-UniRule"/>
</dbReference>
<feature type="binding site" evidence="8">
    <location>
        <position position="324"/>
    </location>
    <ligand>
        <name>Zn(2+)</name>
        <dbReference type="ChEBI" id="CHEBI:29105"/>
    </ligand>
</feature>
<feature type="domain" description="Ribonuclease PIN" evidence="11">
    <location>
        <begin position="24"/>
        <end position="114"/>
    </location>
</feature>
<dbReference type="Pfam" id="PF17146">
    <property type="entry name" value="PIN_6"/>
    <property type="match status" value="1"/>
</dbReference>
<dbReference type="PANTHER" id="PTHR12814">
    <property type="entry name" value="RNA-BINDING PROTEIN NOB1"/>
    <property type="match status" value="1"/>
</dbReference>
<keyword evidence="13" id="KW-1185">Reference proteome</keyword>
<feature type="binding site" evidence="8">
    <location>
        <position position="309"/>
    </location>
    <ligand>
        <name>Zn(2+)</name>
        <dbReference type="ChEBI" id="CHEBI:29105"/>
    </ligand>
</feature>
<keyword evidence="6 7" id="KW-0539">Nucleus</keyword>
<dbReference type="Gene3D" id="6.20.210.10">
    <property type="entry name" value="Nin one binding (NOB1), Zn-ribbon-like"/>
    <property type="match status" value="1"/>
</dbReference>
<dbReference type="EMBL" id="JACAZH010000011">
    <property type="protein sequence ID" value="KAF7355561.1"/>
    <property type="molecule type" value="Genomic_DNA"/>
</dbReference>
<dbReference type="InterPro" id="IPR036283">
    <property type="entry name" value="NOB1_Zf-like_sf"/>
</dbReference>
<feature type="compositionally biased region" description="Acidic residues" evidence="9">
    <location>
        <begin position="237"/>
        <end position="249"/>
    </location>
</feature>
<evidence type="ECO:0000256" key="2">
    <source>
        <dbReference type="ARBA" id="ARBA00022722"/>
    </source>
</evidence>
<dbReference type="AlphaFoldDB" id="A0A8H6YB95"/>
<organism evidence="12 13">
    <name type="scientific">Mycena sanguinolenta</name>
    <dbReference type="NCBI Taxonomy" id="230812"/>
    <lineage>
        <taxon>Eukaryota</taxon>
        <taxon>Fungi</taxon>
        <taxon>Dikarya</taxon>
        <taxon>Basidiomycota</taxon>
        <taxon>Agaricomycotina</taxon>
        <taxon>Agaricomycetes</taxon>
        <taxon>Agaricomycetidae</taxon>
        <taxon>Agaricales</taxon>
        <taxon>Marasmiineae</taxon>
        <taxon>Mycenaceae</taxon>
        <taxon>Mycena</taxon>
    </lineage>
</organism>
<evidence type="ECO:0000256" key="3">
    <source>
        <dbReference type="ARBA" id="ARBA00022723"/>
    </source>
</evidence>
<dbReference type="Gene3D" id="3.40.50.1010">
    <property type="entry name" value="5'-nuclease"/>
    <property type="match status" value="1"/>
</dbReference>
<dbReference type="Pfam" id="PF08772">
    <property type="entry name" value="Zn_ribbon_NOB1"/>
    <property type="match status" value="1"/>
</dbReference>
<keyword evidence="5 7" id="KW-0862">Zinc</keyword>
<protein>
    <recommendedName>
        <fullName evidence="7">20S-pre-rRNA D-site endonuclease NOB1</fullName>
    </recommendedName>
</protein>
<dbReference type="InterPro" id="IPR033411">
    <property type="entry name" value="Ribonuclease_PIN"/>
</dbReference>
<feature type="binding site" evidence="8">
    <location>
        <position position="327"/>
    </location>
    <ligand>
        <name>Zn(2+)</name>
        <dbReference type="ChEBI" id="CHEBI:29105"/>
    </ligand>
</feature>
<reference evidence="12" key="1">
    <citation type="submission" date="2020-05" db="EMBL/GenBank/DDBJ databases">
        <title>Mycena genomes resolve the evolution of fungal bioluminescence.</title>
        <authorList>
            <person name="Tsai I.J."/>
        </authorList>
    </citation>
    <scope>NUCLEOTIDE SEQUENCE</scope>
    <source>
        <strain evidence="12">160909Yilan</strain>
    </source>
</reference>
<evidence type="ECO:0000256" key="5">
    <source>
        <dbReference type="ARBA" id="ARBA00022833"/>
    </source>
</evidence>
<comment type="function">
    <text evidence="7">Required for the synthesis of 40S ribosome subunits. Has a role in processing 20S pre-rRNA into the mature 18S rRNA, where it is required for cleavage at the 3' end of the mature 18S rRNA (D-site). Accompanies the 20S pre-rRNA from the nucleus to the cytoplasm.</text>
</comment>
<evidence type="ECO:0000256" key="4">
    <source>
        <dbReference type="ARBA" id="ARBA00022801"/>
    </source>
</evidence>
<dbReference type="PANTHER" id="PTHR12814:SF2">
    <property type="entry name" value="RNA-BINDING PROTEIN NOB1"/>
    <property type="match status" value="1"/>
</dbReference>
<dbReference type="InterPro" id="IPR039907">
    <property type="entry name" value="NOB1"/>
</dbReference>
<dbReference type="GO" id="GO:0005737">
    <property type="term" value="C:cytoplasm"/>
    <property type="evidence" value="ECO:0007669"/>
    <property type="project" value="UniProtKB-ARBA"/>
</dbReference>
<evidence type="ECO:0000313" key="13">
    <source>
        <dbReference type="Proteomes" id="UP000623467"/>
    </source>
</evidence>
<evidence type="ECO:0000256" key="7">
    <source>
        <dbReference type="PIRNR" id="PIRNR037125"/>
    </source>
</evidence>
<dbReference type="InterPro" id="IPR014881">
    <property type="entry name" value="NOB1_Zn-bd"/>
</dbReference>
<dbReference type="GO" id="GO:0030688">
    <property type="term" value="C:preribosome, small subunit precursor"/>
    <property type="evidence" value="ECO:0007669"/>
    <property type="project" value="TreeGrafter"/>
</dbReference>
<dbReference type="InterPro" id="IPR017117">
    <property type="entry name" value="Nob1_euk"/>
</dbReference>
<evidence type="ECO:0000259" key="11">
    <source>
        <dbReference type="Pfam" id="PF17146"/>
    </source>
</evidence>
<feature type="region of interest" description="Disordered" evidence="9">
    <location>
        <begin position="123"/>
        <end position="257"/>
    </location>
</feature>
<dbReference type="SUPFAM" id="SSF144206">
    <property type="entry name" value="NOB1 zinc finger-like"/>
    <property type="match status" value="1"/>
</dbReference>
<dbReference type="GO" id="GO:0005730">
    <property type="term" value="C:nucleolus"/>
    <property type="evidence" value="ECO:0007669"/>
    <property type="project" value="UniProtKB-SubCell"/>
</dbReference>
<evidence type="ECO:0000259" key="10">
    <source>
        <dbReference type="Pfam" id="PF08772"/>
    </source>
</evidence>
<proteinExistence type="inferred from homology"/>
<dbReference type="FunFam" id="3.40.50.1010:FF:000020">
    <property type="entry name" value="20S-pre-rRNA D-site endonuclease NOB1"/>
    <property type="match status" value="1"/>
</dbReference>
<dbReference type="GO" id="GO:0016787">
    <property type="term" value="F:hydrolase activity"/>
    <property type="evidence" value="ECO:0007669"/>
    <property type="project" value="UniProtKB-KW"/>
</dbReference>
<accession>A0A8H6YB95</accession>
<dbReference type="PIRSF" id="PIRSF037125">
    <property type="entry name" value="D-site_20S_pre-rRNA_nuclease"/>
    <property type="match status" value="1"/>
</dbReference>
<evidence type="ECO:0000256" key="6">
    <source>
        <dbReference type="ARBA" id="ARBA00023242"/>
    </source>
</evidence>
<dbReference type="GO" id="GO:0030490">
    <property type="term" value="P:maturation of SSU-rRNA"/>
    <property type="evidence" value="ECO:0007669"/>
    <property type="project" value="TreeGrafter"/>
</dbReference>
<evidence type="ECO:0000256" key="1">
    <source>
        <dbReference type="ARBA" id="ARBA00005858"/>
    </source>
</evidence>
<name>A0A8H6YB95_9AGAR</name>
<keyword evidence="12" id="KW-0255">Endonuclease</keyword>
<keyword evidence="2" id="KW-0540">Nuclease</keyword>
<feature type="domain" description="Nin one binding (NOB1) Zn-ribbon-like" evidence="10">
    <location>
        <begin position="299"/>
        <end position="376"/>
    </location>
</feature>
<keyword evidence="4" id="KW-0378">Hydrolase</keyword>
<keyword evidence="3 7" id="KW-0479">Metal-binding</keyword>
<feature type="binding site" evidence="8">
    <location>
        <position position="312"/>
    </location>
    <ligand>
        <name>Zn(2+)</name>
        <dbReference type="ChEBI" id="CHEBI:29105"/>
    </ligand>
</feature>
<comment type="subcellular location">
    <subcellularLocation>
        <location evidence="7">Nucleus</location>
        <location evidence="7">Nucleolus</location>
    </subcellularLocation>
</comment>
<evidence type="ECO:0000256" key="9">
    <source>
        <dbReference type="SAM" id="MobiDB-lite"/>
    </source>
</evidence>
<evidence type="ECO:0000256" key="8">
    <source>
        <dbReference type="PIRSR" id="PIRSR037125-1"/>
    </source>
</evidence>
<evidence type="ECO:0000313" key="12">
    <source>
        <dbReference type="EMBL" id="KAF7355561.1"/>
    </source>
</evidence>
<dbReference type="GO" id="GO:0004521">
    <property type="term" value="F:RNA endonuclease activity"/>
    <property type="evidence" value="ECO:0007669"/>
    <property type="project" value="UniProtKB-UniRule"/>
</dbReference>
<dbReference type="CDD" id="cd09876">
    <property type="entry name" value="PIN_Nob1-like"/>
    <property type="match status" value="1"/>
</dbReference>
<dbReference type="Proteomes" id="UP000623467">
    <property type="component" value="Unassembled WGS sequence"/>
</dbReference>
<gene>
    <name evidence="12" type="ORF">MSAN_01473300</name>
</gene>
<comment type="similarity">
    <text evidence="1 7">Belongs to the NOB1 family.</text>
</comment>